<comment type="caution">
    <text evidence="1">The sequence shown here is derived from an EMBL/GenBank/DDBJ whole genome shotgun (WGS) entry which is preliminary data.</text>
</comment>
<name>A0A645FEN5_9ZZZZ</name>
<dbReference type="EMBL" id="VSSQ01059179">
    <property type="protein sequence ID" value="MPN12767.1"/>
    <property type="molecule type" value="Genomic_DNA"/>
</dbReference>
<proteinExistence type="predicted"/>
<evidence type="ECO:0000313" key="1">
    <source>
        <dbReference type="EMBL" id="MPN12767.1"/>
    </source>
</evidence>
<reference evidence="1" key="1">
    <citation type="submission" date="2019-08" db="EMBL/GenBank/DDBJ databases">
        <authorList>
            <person name="Kucharzyk K."/>
            <person name="Murdoch R.W."/>
            <person name="Higgins S."/>
            <person name="Loffler F."/>
        </authorList>
    </citation>
    <scope>NUCLEOTIDE SEQUENCE</scope>
</reference>
<sequence>MSAGKEAHAHGVDLLFRRYFGDLVRRGLKAGVYDLGAGFLKGARDDLRSAVMAVKAGFCNENFHHNEPSVSFNKSSSAYICRKLF</sequence>
<organism evidence="1">
    <name type="scientific">bioreactor metagenome</name>
    <dbReference type="NCBI Taxonomy" id="1076179"/>
    <lineage>
        <taxon>unclassified sequences</taxon>
        <taxon>metagenomes</taxon>
        <taxon>ecological metagenomes</taxon>
    </lineage>
</organism>
<accession>A0A645FEN5</accession>
<gene>
    <name evidence="1" type="ORF">SDC9_160087</name>
</gene>
<protein>
    <submittedName>
        <fullName evidence="1">Uncharacterized protein</fullName>
    </submittedName>
</protein>
<dbReference type="AlphaFoldDB" id="A0A645FEN5"/>